<dbReference type="AlphaFoldDB" id="A0A8E2JVJ1"/>
<gene>
    <name evidence="1" type="ORF">AOQ84DRAFT_314166</name>
</gene>
<evidence type="ECO:0000313" key="2">
    <source>
        <dbReference type="Proteomes" id="UP000250140"/>
    </source>
</evidence>
<reference evidence="1 2" key="1">
    <citation type="journal article" date="2016" name="Nat. Commun.">
        <title>Ectomycorrhizal ecology is imprinted in the genome of the dominant symbiotic fungus Cenococcum geophilum.</title>
        <authorList>
            <consortium name="DOE Joint Genome Institute"/>
            <person name="Peter M."/>
            <person name="Kohler A."/>
            <person name="Ohm R.A."/>
            <person name="Kuo A."/>
            <person name="Krutzmann J."/>
            <person name="Morin E."/>
            <person name="Arend M."/>
            <person name="Barry K.W."/>
            <person name="Binder M."/>
            <person name="Choi C."/>
            <person name="Clum A."/>
            <person name="Copeland A."/>
            <person name="Grisel N."/>
            <person name="Haridas S."/>
            <person name="Kipfer T."/>
            <person name="LaButti K."/>
            <person name="Lindquist E."/>
            <person name="Lipzen A."/>
            <person name="Maire R."/>
            <person name="Meier B."/>
            <person name="Mihaltcheva S."/>
            <person name="Molinier V."/>
            <person name="Murat C."/>
            <person name="Poggeler S."/>
            <person name="Quandt C.A."/>
            <person name="Sperisen C."/>
            <person name="Tritt A."/>
            <person name="Tisserant E."/>
            <person name="Crous P.W."/>
            <person name="Henrissat B."/>
            <person name="Nehls U."/>
            <person name="Egli S."/>
            <person name="Spatafora J.W."/>
            <person name="Grigoriev I.V."/>
            <person name="Martin F.M."/>
        </authorList>
    </citation>
    <scope>NUCLEOTIDE SEQUENCE [LARGE SCALE GENOMIC DNA]</scope>
    <source>
        <strain evidence="1 2">CBS 207.34</strain>
    </source>
</reference>
<sequence>MDSPLTQRQQRRQFIHHLQSWSCCRRTYCNFRGQIVPLRPASSWGLGQPIICEIRPEAQTYGTSPSIQVQIRLFNSHGYYRMVMRAGSGWECEKDWFIRQFLVQRRRQRNMLLQYHHYQLRAAPKKMTRACDDPINSDFVTIRPLFGCFRRLPIELQQKILAFAIDRQERVSPGIKNRANGDPRCPTSTLFKLSNSVTYHTIPWVYRTTTFCFAQQHLTDFLYRIGPCNRSHLRKLGFAFDSTALTHCVRWFVPDKVFELLGPPLNAQMCFWRCLIRDLLKDLTLAEVNIEVGKVLPMDVEFVVKSLVSTIGRVNKIRFMRYGQHIPDVEAGPELDEQRNWLSNVQKLFERHCRGPQSHAIFSQECRNKPWEVLETKMLKDWDFFGT</sequence>
<proteinExistence type="predicted"/>
<name>A0A8E2JVJ1_9PEZI</name>
<organism evidence="1 2">
    <name type="scientific">Glonium stellatum</name>
    <dbReference type="NCBI Taxonomy" id="574774"/>
    <lineage>
        <taxon>Eukaryota</taxon>
        <taxon>Fungi</taxon>
        <taxon>Dikarya</taxon>
        <taxon>Ascomycota</taxon>
        <taxon>Pezizomycotina</taxon>
        <taxon>Dothideomycetes</taxon>
        <taxon>Pleosporomycetidae</taxon>
        <taxon>Gloniales</taxon>
        <taxon>Gloniaceae</taxon>
        <taxon>Glonium</taxon>
    </lineage>
</organism>
<dbReference type="OrthoDB" id="3796222at2759"/>
<dbReference type="EMBL" id="KV749088">
    <property type="protein sequence ID" value="OCL11255.1"/>
    <property type="molecule type" value="Genomic_DNA"/>
</dbReference>
<keyword evidence="2" id="KW-1185">Reference proteome</keyword>
<evidence type="ECO:0000313" key="1">
    <source>
        <dbReference type="EMBL" id="OCL11255.1"/>
    </source>
</evidence>
<protein>
    <submittedName>
        <fullName evidence="1">Uncharacterized protein</fullName>
    </submittedName>
</protein>
<dbReference type="Proteomes" id="UP000250140">
    <property type="component" value="Unassembled WGS sequence"/>
</dbReference>
<accession>A0A8E2JVJ1</accession>